<evidence type="ECO:0000256" key="11">
    <source>
        <dbReference type="ARBA" id="ARBA00023134"/>
    </source>
</evidence>
<evidence type="ECO:0000313" key="18">
    <source>
        <dbReference type="EMBL" id="ROT82538.1"/>
    </source>
</evidence>
<dbReference type="FunFam" id="3.30.70.3000:FF:000001">
    <property type="entry name" value="tRNA(His) guanylyltransferase"/>
    <property type="match status" value="1"/>
</dbReference>
<keyword evidence="19" id="KW-1185">Reference proteome</keyword>
<sequence>MAKSRFEYVKSFETEDRLDPKHWIVIALKHRQYDDLADTYNLEKPNDRRLVQLFEECTRSVMSDFKELVLAYGFGAEFSLVFAKNTTLYRRRAPKLLTNLCSLMASSFVQLWPHHFKECSLIDPPVFEGTVHLFPDDQSLRDYMTQRQLVCHHRNLNNTLFWSLVQDCSLSVDEAQDIVKGAKSEEKHSFTKPNDIRSIELMNRAAKRVMEEFPDIILSYGQSDEYTFVVDRYSRMLDRCSNRTISSIVSLFGSTYVHHWVEVFEDTPLQYSPAFDARAVLYPNNSCLRDYLSWRQADCHINNMYNTCFWVLVQEGKRSRQEAEEELRGTFSKDKKAILSQFSREYDEEDALYRKGTVMYRDKLPNDGIEETKAAASESCKGPGNIAVEHVDMIGDAFWEQRPWILSKERTVRTLEDIDY</sequence>
<dbReference type="GO" id="GO:0000287">
    <property type="term" value="F:magnesium ion binding"/>
    <property type="evidence" value="ECO:0007669"/>
    <property type="project" value="InterPro"/>
</dbReference>
<dbReference type="GO" id="GO:0005525">
    <property type="term" value="F:GTP binding"/>
    <property type="evidence" value="ECO:0007669"/>
    <property type="project" value="UniProtKB-KW"/>
</dbReference>
<dbReference type="PANTHER" id="PTHR12729">
    <property type="entry name" value="TRNA(HIS) GUANYLYLTRANSFERASE-RELATED"/>
    <property type="match status" value="1"/>
</dbReference>
<evidence type="ECO:0000259" key="17">
    <source>
        <dbReference type="Pfam" id="PF14413"/>
    </source>
</evidence>
<evidence type="ECO:0000256" key="3">
    <source>
        <dbReference type="ARBA" id="ARBA00012511"/>
    </source>
</evidence>
<evidence type="ECO:0000256" key="5">
    <source>
        <dbReference type="ARBA" id="ARBA00022679"/>
    </source>
</evidence>
<evidence type="ECO:0000256" key="8">
    <source>
        <dbReference type="ARBA" id="ARBA00022723"/>
    </source>
</evidence>
<proteinExistence type="inferred from homology"/>
<comment type="caution">
    <text evidence="18">The sequence shown here is derived from an EMBL/GenBank/DDBJ whole genome shotgun (WGS) entry which is preliminary data.</text>
</comment>
<dbReference type="InterPro" id="IPR025845">
    <property type="entry name" value="Thg1_C_dom"/>
</dbReference>
<evidence type="ECO:0000256" key="6">
    <source>
        <dbReference type="ARBA" id="ARBA00022694"/>
    </source>
</evidence>
<dbReference type="AlphaFoldDB" id="A0A3R7MPK9"/>
<reference evidence="18 19" key="2">
    <citation type="submission" date="2019-01" db="EMBL/GenBank/DDBJ databases">
        <title>The decoding of complex shrimp genome reveals the adaptation for benthos swimmer, frequently molting mechanism and breeding impact on genome.</title>
        <authorList>
            <person name="Sun Y."/>
            <person name="Gao Y."/>
            <person name="Yu Y."/>
        </authorList>
    </citation>
    <scope>NUCLEOTIDE SEQUENCE [LARGE SCALE GENOMIC DNA]</scope>
    <source>
        <tissue evidence="18">Muscle</tissue>
    </source>
</reference>
<dbReference type="EMBL" id="QCYY01000807">
    <property type="protein sequence ID" value="ROT82538.1"/>
    <property type="molecule type" value="Genomic_DNA"/>
</dbReference>
<feature type="domain" description="Thg1 C-terminal" evidence="17">
    <location>
        <begin position="288"/>
        <end position="394"/>
    </location>
</feature>
<dbReference type="STRING" id="6689.A0A3R7MPK9"/>
<dbReference type="EC" id="2.7.7.79" evidence="3"/>
<feature type="domain" description="tRNAHis guanylyltransferase catalytic" evidence="16">
    <location>
        <begin position="186"/>
        <end position="283"/>
    </location>
</feature>
<keyword evidence="7" id="KW-0548">Nucleotidyltransferase</keyword>
<evidence type="ECO:0000256" key="13">
    <source>
        <dbReference type="ARBA" id="ARBA00047281"/>
    </source>
</evidence>
<evidence type="ECO:0000256" key="4">
    <source>
        <dbReference type="ARBA" id="ARBA00022310"/>
    </source>
</evidence>
<dbReference type="PANTHER" id="PTHR12729:SF6">
    <property type="entry name" value="TRNA(HIS) GUANYLYLTRANSFERASE-RELATED"/>
    <property type="match status" value="1"/>
</dbReference>
<keyword evidence="6" id="KW-0819">tRNA processing</keyword>
<dbReference type="InterPro" id="IPR024956">
    <property type="entry name" value="tRNAHis_GuaTrfase_cat"/>
</dbReference>
<dbReference type="InterPro" id="IPR038469">
    <property type="entry name" value="tRNAHis_GuaTrfase_Thg1_sf"/>
</dbReference>
<evidence type="ECO:0000256" key="15">
    <source>
        <dbReference type="ARBA" id="ARBA00065710"/>
    </source>
</evidence>
<dbReference type="Pfam" id="PF04446">
    <property type="entry name" value="Thg1"/>
    <property type="match status" value="2"/>
</dbReference>
<evidence type="ECO:0000256" key="10">
    <source>
        <dbReference type="ARBA" id="ARBA00022842"/>
    </source>
</evidence>
<comment type="similarity">
    <text evidence="2">Belongs to the tRNA(His) guanylyltransferase family.</text>
</comment>
<comment type="function">
    <text evidence="14">Adds a GMP to the 5'-end of tRNA(His) after transcription and RNase P cleavage. This step is essential for proper recognition of the tRNA and for the fidelity of protein synthesis. Also functions as a guanyl-nucleotide exchange factor/GEF for the MFN1 and MFN2 mitofusins thereby regulating mitochondrial fusion. By regulating both mitochondrial dynamics and bioenergetic function, it contributes to cell survival following oxidative stress.</text>
</comment>
<comment type="catalytic activity">
    <reaction evidence="13">
        <text>a 5'-end ribonucleotide-tRNA(His) + GTP + ATP + H2O = a 5'-end phospho-guanosine-ribonucleotide-tRNA(His) + AMP + 2 diphosphate + H(+)</text>
        <dbReference type="Rhea" id="RHEA:54564"/>
        <dbReference type="Rhea" id="RHEA-COMP:14193"/>
        <dbReference type="Rhea" id="RHEA-COMP:14917"/>
        <dbReference type="ChEBI" id="CHEBI:15377"/>
        <dbReference type="ChEBI" id="CHEBI:15378"/>
        <dbReference type="ChEBI" id="CHEBI:30616"/>
        <dbReference type="ChEBI" id="CHEBI:33019"/>
        <dbReference type="ChEBI" id="CHEBI:37565"/>
        <dbReference type="ChEBI" id="CHEBI:138282"/>
        <dbReference type="ChEBI" id="CHEBI:141847"/>
        <dbReference type="ChEBI" id="CHEBI:456215"/>
        <dbReference type="EC" id="2.7.7.79"/>
    </reaction>
</comment>
<dbReference type="GO" id="GO:0006400">
    <property type="term" value="P:tRNA modification"/>
    <property type="evidence" value="ECO:0007669"/>
    <property type="project" value="InterPro"/>
</dbReference>
<evidence type="ECO:0000256" key="2">
    <source>
        <dbReference type="ARBA" id="ARBA00010113"/>
    </source>
</evidence>
<keyword evidence="8" id="KW-0479">Metal-binding</keyword>
<comment type="subunit">
    <text evidence="15">Homotetramer. Interacts with MFN1 and MFN2; functions as a guanyl-nucleotide exchange factor/GEF for MFN2 and also probably MFN1.</text>
</comment>
<evidence type="ECO:0000256" key="14">
    <source>
        <dbReference type="ARBA" id="ARBA00058346"/>
    </source>
</evidence>
<evidence type="ECO:0000259" key="16">
    <source>
        <dbReference type="Pfam" id="PF04446"/>
    </source>
</evidence>
<evidence type="ECO:0000313" key="19">
    <source>
        <dbReference type="Proteomes" id="UP000283509"/>
    </source>
</evidence>
<evidence type="ECO:0000256" key="9">
    <source>
        <dbReference type="ARBA" id="ARBA00022741"/>
    </source>
</evidence>
<gene>
    <name evidence="18" type="ORF">C7M84_024297</name>
</gene>
<comment type="cofactor">
    <cofactor evidence="1">
        <name>Mg(2+)</name>
        <dbReference type="ChEBI" id="CHEBI:18420"/>
    </cofactor>
</comment>
<dbReference type="InterPro" id="IPR007537">
    <property type="entry name" value="tRNAHis_GuaTrfase_Thg1"/>
</dbReference>
<keyword evidence="9" id="KW-0547">Nucleotide-binding</keyword>
<dbReference type="Pfam" id="PF14413">
    <property type="entry name" value="Thg1C"/>
    <property type="match status" value="1"/>
</dbReference>
<organism evidence="18 19">
    <name type="scientific">Penaeus vannamei</name>
    <name type="common">Whiteleg shrimp</name>
    <name type="synonym">Litopenaeus vannamei</name>
    <dbReference type="NCBI Taxonomy" id="6689"/>
    <lineage>
        <taxon>Eukaryota</taxon>
        <taxon>Metazoa</taxon>
        <taxon>Ecdysozoa</taxon>
        <taxon>Arthropoda</taxon>
        <taxon>Crustacea</taxon>
        <taxon>Multicrustacea</taxon>
        <taxon>Malacostraca</taxon>
        <taxon>Eumalacostraca</taxon>
        <taxon>Eucarida</taxon>
        <taxon>Decapoda</taxon>
        <taxon>Dendrobranchiata</taxon>
        <taxon>Penaeoidea</taxon>
        <taxon>Penaeidae</taxon>
        <taxon>Penaeus</taxon>
    </lineage>
</organism>
<evidence type="ECO:0000256" key="1">
    <source>
        <dbReference type="ARBA" id="ARBA00001946"/>
    </source>
</evidence>
<name>A0A3R7MPK9_PENVA</name>
<dbReference type="Gene3D" id="3.30.70.3000">
    <property type="match status" value="2"/>
</dbReference>
<reference evidence="18 19" key="1">
    <citation type="submission" date="2018-04" db="EMBL/GenBank/DDBJ databases">
        <authorList>
            <person name="Zhang X."/>
            <person name="Yuan J."/>
            <person name="Li F."/>
            <person name="Xiang J."/>
        </authorList>
    </citation>
    <scope>NUCLEOTIDE SEQUENCE [LARGE SCALE GENOMIC DNA]</scope>
    <source>
        <tissue evidence="18">Muscle</tissue>
    </source>
</reference>
<dbReference type="GO" id="GO:0008193">
    <property type="term" value="F:tRNA guanylyltransferase activity"/>
    <property type="evidence" value="ECO:0007669"/>
    <property type="project" value="UniProtKB-EC"/>
</dbReference>
<dbReference type="OrthoDB" id="62560at2759"/>
<keyword evidence="5" id="KW-0808">Transferase</keyword>
<keyword evidence="10" id="KW-0460">Magnesium</keyword>
<accession>A0A3R7MPK9</accession>
<protein>
    <recommendedName>
        <fullName evidence="4">Probable tRNA(His) guanylyltransferase</fullName>
        <ecNumber evidence="3">2.7.7.79</ecNumber>
    </recommendedName>
    <alternativeName>
        <fullName evidence="12">tRNA-histidine guanylyltransferase</fullName>
    </alternativeName>
</protein>
<dbReference type="Proteomes" id="UP000283509">
    <property type="component" value="Unassembled WGS sequence"/>
</dbReference>
<evidence type="ECO:0000256" key="12">
    <source>
        <dbReference type="ARBA" id="ARBA00032480"/>
    </source>
</evidence>
<feature type="domain" description="tRNAHis guanylyltransferase catalytic" evidence="16">
    <location>
        <begin position="6"/>
        <end position="135"/>
    </location>
</feature>
<keyword evidence="11" id="KW-0342">GTP-binding</keyword>
<evidence type="ECO:0000256" key="7">
    <source>
        <dbReference type="ARBA" id="ARBA00022695"/>
    </source>
</evidence>